<evidence type="ECO:0000259" key="2">
    <source>
        <dbReference type="Pfam" id="PF06452"/>
    </source>
</evidence>
<gene>
    <name evidence="4" type="ORF">METZ01_LOCUS15247</name>
</gene>
<dbReference type="InterPro" id="IPR010502">
    <property type="entry name" value="Carb-bd_dom_fam9"/>
</dbReference>
<reference evidence="4" key="1">
    <citation type="submission" date="2018-05" db="EMBL/GenBank/DDBJ databases">
        <authorList>
            <person name="Lanie J.A."/>
            <person name="Ng W.-L."/>
            <person name="Kazmierczak K.M."/>
            <person name="Andrzejewski T.M."/>
            <person name="Davidsen T.M."/>
            <person name="Wayne K.J."/>
            <person name="Tettelin H."/>
            <person name="Glass J.I."/>
            <person name="Rusch D."/>
            <person name="Podicherti R."/>
            <person name="Tsui H.-C.T."/>
            <person name="Winkler M.E."/>
        </authorList>
    </citation>
    <scope>NUCLEOTIDE SEQUENCE</scope>
</reference>
<name>A0A381PA62_9ZZZZ</name>
<evidence type="ECO:0000256" key="1">
    <source>
        <dbReference type="SAM" id="MobiDB-lite"/>
    </source>
</evidence>
<dbReference type="GO" id="GO:0016052">
    <property type="term" value="P:carbohydrate catabolic process"/>
    <property type="evidence" value="ECO:0007669"/>
    <property type="project" value="InterPro"/>
</dbReference>
<protein>
    <submittedName>
        <fullName evidence="4">Uncharacterized protein</fullName>
    </submittedName>
</protein>
<dbReference type="InterPro" id="IPR045670">
    <property type="entry name" value="DUF5916"/>
</dbReference>
<dbReference type="GO" id="GO:0030246">
    <property type="term" value="F:carbohydrate binding"/>
    <property type="evidence" value="ECO:0007669"/>
    <property type="project" value="InterPro"/>
</dbReference>
<dbReference type="AlphaFoldDB" id="A0A381PA62"/>
<proteinExistence type="predicted"/>
<dbReference type="GO" id="GO:0004553">
    <property type="term" value="F:hydrolase activity, hydrolyzing O-glycosyl compounds"/>
    <property type="evidence" value="ECO:0007669"/>
    <property type="project" value="InterPro"/>
</dbReference>
<dbReference type="Gene3D" id="2.60.40.1190">
    <property type="match status" value="1"/>
</dbReference>
<dbReference type="SUPFAM" id="SSF49344">
    <property type="entry name" value="CBD9-like"/>
    <property type="match status" value="1"/>
</dbReference>
<evidence type="ECO:0000313" key="4">
    <source>
        <dbReference type="EMBL" id="SUZ62393.1"/>
    </source>
</evidence>
<dbReference type="CDD" id="cd09618">
    <property type="entry name" value="CBM9_like_2"/>
    <property type="match status" value="1"/>
</dbReference>
<feature type="non-terminal residue" evidence="4">
    <location>
        <position position="1"/>
    </location>
</feature>
<organism evidence="4">
    <name type="scientific">marine metagenome</name>
    <dbReference type="NCBI Taxonomy" id="408172"/>
    <lineage>
        <taxon>unclassified sequences</taxon>
        <taxon>metagenomes</taxon>
        <taxon>ecological metagenomes</taxon>
    </lineage>
</organism>
<evidence type="ECO:0000259" key="3">
    <source>
        <dbReference type="Pfam" id="PF19313"/>
    </source>
</evidence>
<feature type="domain" description="DUF5916" evidence="3">
    <location>
        <begin position="432"/>
        <end position="537"/>
    </location>
</feature>
<dbReference type="Pfam" id="PF06452">
    <property type="entry name" value="CBM9_1"/>
    <property type="match status" value="1"/>
</dbReference>
<dbReference type="Pfam" id="PF19313">
    <property type="entry name" value="DUF5916"/>
    <property type="match status" value="1"/>
</dbReference>
<feature type="domain" description="Carbohydrate-binding" evidence="2">
    <location>
        <begin position="229"/>
        <end position="382"/>
    </location>
</feature>
<dbReference type="EMBL" id="UINC01000866">
    <property type="protein sequence ID" value="SUZ62393.1"/>
    <property type="molecule type" value="Genomic_DNA"/>
</dbReference>
<sequence>VYHPTALTLARISHGALLLCTGILIVETPAWGNGQPDTNVESPRLVVVTFANVGGDEADDWLGIGFAAGLAASFNTGLTAPSIAAAERLGASRIIEGTHERIGNRLRATALLIDLTTQRVISSAVVDGEVNDLFQLQDSLAAQLGSPPVEGALPPASSATTAAESSRRRGSRNSSGTTETHSGMTDSSLASRAIIDGPPPPAVPAMVARNDRGQATVRATRLNAPLTLDGSLDEPIYTAVASVGGFIQQEPSEGSPATEQTEAWIFFDDDTLYVSARCWDSHPERMVANEMRRDNLAIFQNENFAVVLDTFYDRRNGFMFHTNPLGGKFDGYITAGSMNRDWNGVWDVRTNRSEDGWTVEIAIPFKTVRFSPGTAQTWGINLRRIVRWKNEISYLTAVPAAYGLAGIMRLSVAGAVVGVQAPSASGNIEVKPYVISGLTTDLLAATPTSNALDRDAGFDVKYGVTQGLTADFTYNTDFAQVEVDEQQVNLTRFNLFFPEKREFFLEGQGIFDFGGGRGFSGRGFGRRIGGSSSGASNTPILFFSRRIGLSEGLPVPIEIGGRLTGKVGAFSIGLLNIKTGAGGVSGVRPTNFGVVRIKRDILRRSSVGLLTTHRSVAITGNGSNQLYGVDANFAFYDNLNINNYLARTKTAGLEGDDLSYRSQFDYSGDQYGLQVERLVVNEHFNPEVGFVRRTNFQRSFGSARFSPRPANITSVRKLSWETSFDYVTNGAGRVESRIATGAFGIEFENSDQLFVETSHNYEYLSDPFNITSDVNLAIGGYTFTDTHASFAFGNQRRISGNVSASHGSFFGGTKTSVGASRGRVGLSPQLSIEPSLEINWVDVQAGTFTTALVTSRATFALNPRAFVSALLQYNSSAESLSTNVRLRWEYQPGSELFVVYTDLRDTLSPHFSQLENRAFIVKVNRLFQF</sequence>
<accession>A0A381PA62</accession>
<feature type="region of interest" description="Disordered" evidence="1">
    <location>
        <begin position="145"/>
        <end position="188"/>
    </location>
</feature>